<evidence type="ECO:0000256" key="8">
    <source>
        <dbReference type="ARBA" id="ARBA00023128"/>
    </source>
</evidence>
<feature type="region of interest" description="Disordered" evidence="12">
    <location>
        <begin position="251"/>
        <end position="278"/>
    </location>
</feature>
<name>A0A0D2PHE8_HYPSF</name>
<keyword evidence="14" id="KW-1185">Reference proteome</keyword>
<dbReference type="PANTHER" id="PTHR15415:SF7">
    <property type="entry name" value="MICOS COMPLEX SUBUNIT MIC60"/>
    <property type="match status" value="1"/>
</dbReference>
<evidence type="ECO:0000256" key="7">
    <source>
        <dbReference type="ARBA" id="ARBA00023054"/>
    </source>
</evidence>
<dbReference type="GO" id="GO:0061617">
    <property type="term" value="C:MICOS complex"/>
    <property type="evidence" value="ECO:0007669"/>
    <property type="project" value="TreeGrafter"/>
</dbReference>
<accession>A0A0D2PHE8</accession>
<comment type="similarity">
    <text evidence="2 11">Belongs to the MICOS complex subunit Mic60 family.</text>
</comment>
<evidence type="ECO:0000256" key="2">
    <source>
        <dbReference type="ARBA" id="ARBA00010877"/>
    </source>
</evidence>
<protein>
    <recommendedName>
        <fullName evidence="3 11">MICOS complex subunit MIC60</fullName>
    </recommendedName>
    <alternativeName>
        <fullName evidence="11">Mitofilin</fullName>
    </alternativeName>
</protein>
<proteinExistence type="inferred from homology"/>
<evidence type="ECO:0000256" key="1">
    <source>
        <dbReference type="ARBA" id="ARBA00004434"/>
    </source>
</evidence>
<dbReference type="EMBL" id="KN817577">
    <property type="protein sequence ID" value="KJA19500.1"/>
    <property type="molecule type" value="Genomic_DNA"/>
</dbReference>
<comment type="function">
    <text evidence="10">Component of the MICOS complex, a large protein complex of the mitochondrial inner membrane that plays crucial roles in the maintenance of crista junctions, inner membrane architecture, and formation of contact sites to the outer membrane. Plays a role in keeping cristae membranes connected to the inner boundary membrane. Also promotes protein import via the mitochondrial intermembrane space assembly (MIA) pathway.</text>
</comment>
<evidence type="ECO:0000256" key="5">
    <source>
        <dbReference type="ARBA" id="ARBA00022792"/>
    </source>
</evidence>
<evidence type="ECO:0000256" key="3">
    <source>
        <dbReference type="ARBA" id="ARBA00018116"/>
    </source>
</evidence>
<dbReference type="InterPro" id="IPR019133">
    <property type="entry name" value="MIC60"/>
</dbReference>
<dbReference type="OrthoDB" id="10261039at2759"/>
<organism evidence="13 14">
    <name type="scientific">Hypholoma sublateritium (strain FD-334 SS-4)</name>
    <dbReference type="NCBI Taxonomy" id="945553"/>
    <lineage>
        <taxon>Eukaryota</taxon>
        <taxon>Fungi</taxon>
        <taxon>Dikarya</taxon>
        <taxon>Basidiomycota</taxon>
        <taxon>Agaricomycotina</taxon>
        <taxon>Agaricomycetes</taxon>
        <taxon>Agaricomycetidae</taxon>
        <taxon>Agaricales</taxon>
        <taxon>Agaricineae</taxon>
        <taxon>Strophariaceae</taxon>
        <taxon>Hypholoma</taxon>
    </lineage>
</organism>
<sequence length="656" mass="72938">MYRVRPVSRRVASTSNKQGFKVVRRRLTTEAGPVPPPKKKYTLRKIIWTTTALTGTFYVGSAFVAFNNQAYYDIFVDKVPLGQSMLVFAEERGWDTLTAGDVIQSSSNALMTSYRFVTDLINGTTKPEPEVIDQTTKAIQDKATEARAATFKIVKMVEPAVHEAKKEVTQTALKVADKVETIAKDISEKAQAEVDDLVQRAEAAIAGKPYVKDSPTPPPKIITVEVIKSSEPASSESAKNIYDIPLPLGFEPPPGFSRPAPPKPAPTEEKKPEPVPVELPSVAPAVSTASEPIITHLAGTIDSLAAFLKSDPKAAQKAGDVLETAKSDLAALVERFEVVKEQERSALESQFDEQTKEYTLKLLELEMEAQDKLDSQEEGYKQLFEQERARFIQAYREKLNHELQVQTELINERLKEEVIAQGIELQRRWIREIKVRVEQERGGRLAKLDELSANLKRLEQIALDNSEHLDENIRVHALWSAIRALNNSAVSSPVRKPFREELRILRHITAAKEDPVVSVVLDSLEGTDVPDVGIEPFADLATWFVNEVAPKVSQVALVPDENAGVLSYLASRAISTIRFRRQGLVPGNDVLSVLARAEYYLNEKNLDSAARELNQLNGPAKVLLHDWLEAARRRLEVQQALEVVQTQATLASLLVV</sequence>
<dbReference type="PANTHER" id="PTHR15415">
    <property type="entry name" value="MITOFILIN"/>
    <property type="match status" value="1"/>
</dbReference>
<evidence type="ECO:0000256" key="6">
    <source>
        <dbReference type="ARBA" id="ARBA00022989"/>
    </source>
</evidence>
<evidence type="ECO:0000313" key="14">
    <source>
        <dbReference type="Proteomes" id="UP000054270"/>
    </source>
</evidence>
<evidence type="ECO:0000256" key="11">
    <source>
        <dbReference type="RuleBase" id="RU363000"/>
    </source>
</evidence>
<dbReference type="OMA" id="RLDHQMQ"/>
<reference evidence="14" key="1">
    <citation type="submission" date="2014-04" db="EMBL/GenBank/DDBJ databases">
        <title>Evolutionary Origins and Diversification of the Mycorrhizal Mutualists.</title>
        <authorList>
            <consortium name="DOE Joint Genome Institute"/>
            <consortium name="Mycorrhizal Genomics Consortium"/>
            <person name="Kohler A."/>
            <person name="Kuo A."/>
            <person name="Nagy L.G."/>
            <person name="Floudas D."/>
            <person name="Copeland A."/>
            <person name="Barry K.W."/>
            <person name="Cichocki N."/>
            <person name="Veneault-Fourrey C."/>
            <person name="LaButti K."/>
            <person name="Lindquist E.A."/>
            <person name="Lipzen A."/>
            <person name="Lundell T."/>
            <person name="Morin E."/>
            <person name="Murat C."/>
            <person name="Riley R."/>
            <person name="Ohm R."/>
            <person name="Sun H."/>
            <person name="Tunlid A."/>
            <person name="Henrissat B."/>
            <person name="Grigoriev I.V."/>
            <person name="Hibbett D.S."/>
            <person name="Martin F."/>
        </authorList>
    </citation>
    <scope>NUCLEOTIDE SEQUENCE [LARGE SCALE GENOMIC DNA]</scope>
    <source>
        <strain evidence="14">FD-334 SS-4</strain>
    </source>
</reference>
<keyword evidence="5 11" id="KW-0999">Mitochondrion inner membrane</keyword>
<evidence type="ECO:0000256" key="9">
    <source>
        <dbReference type="ARBA" id="ARBA00023136"/>
    </source>
</evidence>
<feature type="compositionally biased region" description="Pro residues" evidence="12">
    <location>
        <begin position="251"/>
        <end position="265"/>
    </location>
</feature>
<dbReference type="Pfam" id="PF09731">
    <property type="entry name" value="Mitofilin"/>
    <property type="match status" value="1"/>
</dbReference>
<comment type="subcellular location">
    <subcellularLocation>
        <location evidence="1 11">Mitochondrion inner membrane</location>
        <topology evidence="1 11">Single-pass membrane protein</topology>
    </subcellularLocation>
</comment>
<keyword evidence="9 11" id="KW-0472">Membrane</keyword>
<feature type="transmembrane region" description="Helical" evidence="11">
    <location>
        <begin position="46"/>
        <end position="66"/>
    </location>
</feature>
<gene>
    <name evidence="13" type="ORF">HYPSUDRAFT_143703</name>
</gene>
<keyword evidence="7" id="KW-0175">Coiled coil</keyword>
<keyword evidence="8 11" id="KW-0496">Mitochondrion</keyword>
<evidence type="ECO:0000313" key="13">
    <source>
        <dbReference type="EMBL" id="KJA19500.1"/>
    </source>
</evidence>
<dbReference type="AlphaFoldDB" id="A0A0D2PHE8"/>
<comment type="subunit">
    <text evidence="11">Component of the mitochondrial contact site and cristae organizing system (MICOS) complex.</text>
</comment>
<evidence type="ECO:0000256" key="12">
    <source>
        <dbReference type="SAM" id="MobiDB-lite"/>
    </source>
</evidence>
<evidence type="ECO:0000256" key="4">
    <source>
        <dbReference type="ARBA" id="ARBA00022692"/>
    </source>
</evidence>
<keyword evidence="4 11" id="KW-0812">Transmembrane</keyword>
<dbReference type="Proteomes" id="UP000054270">
    <property type="component" value="Unassembled WGS sequence"/>
</dbReference>
<evidence type="ECO:0000256" key="10">
    <source>
        <dbReference type="ARBA" id="ARBA00025571"/>
    </source>
</evidence>
<dbReference type="GO" id="GO:0042407">
    <property type="term" value="P:cristae formation"/>
    <property type="evidence" value="ECO:0007669"/>
    <property type="project" value="TreeGrafter"/>
</dbReference>
<dbReference type="STRING" id="945553.A0A0D2PHE8"/>
<keyword evidence="6 11" id="KW-1133">Transmembrane helix</keyword>